<dbReference type="EMBL" id="OU963869">
    <property type="protein sequence ID" value="CAH0394007.1"/>
    <property type="molecule type" value="Genomic_DNA"/>
</dbReference>
<dbReference type="InterPro" id="IPR029033">
    <property type="entry name" value="His_PPase_superfam"/>
</dbReference>
<keyword evidence="6" id="KW-1015">Disulfide bond</keyword>
<dbReference type="GO" id="GO:0003993">
    <property type="term" value="F:acid phosphatase activity"/>
    <property type="evidence" value="ECO:0007669"/>
    <property type="project" value="UniProtKB-EC"/>
</dbReference>
<sequence length="176" mass="19374">MEKRNTGNSCNKVITMGCNSPKRWSVSVAIILVMSVVTACVGFYILTSGSSAEPTLRFVSIIHRHGDRAPEVSYPLDPYKGESFWPEGLGALLQRGKIGLYRLGTFLRQCYDGFLSAKYSPAEIFILSSSTDRCLMSASLVLAGLYPPVGLQSWNPHLKWQPIPIHTVPLPNDDVS</sequence>
<dbReference type="Proteomes" id="UP001152759">
    <property type="component" value="Chromosome 8"/>
</dbReference>
<keyword evidence="10" id="KW-1185">Reference proteome</keyword>
<evidence type="ECO:0000256" key="1">
    <source>
        <dbReference type="ARBA" id="ARBA00000032"/>
    </source>
</evidence>
<evidence type="ECO:0000256" key="6">
    <source>
        <dbReference type="ARBA" id="ARBA00023157"/>
    </source>
</evidence>
<evidence type="ECO:0000256" key="8">
    <source>
        <dbReference type="SAM" id="Phobius"/>
    </source>
</evidence>
<dbReference type="Pfam" id="PF00328">
    <property type="entry name" value="His_Phos_2"/>
    <property type="match status" value="1"/>
</dbReference>
<keyword evidence="8" id="KW-1133">Transmembrane helix</keyword>
<evidence type="ECO:0000313" key="10">
    <source>
        <dbReference type="Proteomes" id="UP001152759"/>
    </source>
</evidence>
<keyword evidence="5" id="KW-0378">Hydrolase</keyword>
<dbReference type="CDD" id="cd07061">
    <property type="entry name" value="HP_HAP_like"/>
    <property type="match status" value="1"/>
</dbReference>
<evidence type="ECO:0000256" key="5">
    <source>
        <dbReference type="ARBA" id="ARBA00022801"/>
    </source>
</evidence>
<comment type="catalytic activity">
    <reaction evidence="1">
        <text>a phosphate monoester + H2O = an alcohol + phosphate</text>
        <dbReference type="Rhea" id="RHEA:15017"/>
        <dbReference type="ChEBI" id="CHEBI:15377"/>
        <dbReference type="ChEBI" id="CHEBI:30879"/>
        <dbReference type="ChEBI" id="CHEBI:43474"/>
        <dbReference type="ChEBI" id="CHEBI:67140"/>
        <dbReference type="EC" id="3.1.3.2"/>
    </reaction>
</comment>
<dbReference type="InterPro" id="IPR033379">
    <property type="entry name" value="Acid_Pase_AS"/>
</dbReference>
<dbReference type="PANTHER" id="PTHR11567">
    <property type="entry name" value="ACID PHOSPHATASE-RELATED"/>
    <property type="match status" value="1"/>
</dbReference>
<dbReference type="EC" id="3.1.3.2" evidence="3"/>
<dbReference type="SUPFAM" id="SSF53254">
    <property type="entry name" value="Phosphoglycerate mutase-like"/>
    <property type="match status" value="1"/>
</dbReference>
<evidence type="ECO:0000256" key="4">
    <source>
        <dbReference type="ARBA" id="ARBA00022729"/>
    </source>
</evidence>
<protein>
    <recommendedName>
        <fullName evidence="3">acid phosphatase</fullName>
        <ecNumber evidence="3">3.1.3.2</ecNumber>
    </recommendedName>
</protein>
<evidence type="ECO:0000256" key="2">
    <source>
        <dbReference type="ARBA" id="ARBA00005375"/>
    </source>
</evidence>
<keyword evidence="4" id="KW-0732">Signal</keyword>
<organism evidence="9 10">
    <name type="scientific">Bemisia tabaci</name>
    <name type="common">Sweetpotato whitefly</name>
    <name type="synonym">Aleurodes tabaci</name>
    <dbReference type="NCBI Taxonomy" id="7038"/>
    <lineage>
        <taxon>Eukaryota</taxon>
        <taxon>Metazoa</taxon>
        <taxon>Ecdysozoa</taxon>
        <taxon>Arthropoda</taxon>
        <taxon>Hexapoda</taxon>
        <taxon>Insecta</taxon>
        <taxon>Pterygota</taxon>
        <taxon>Neoptera</taxon>
        <taxon>Paraneoptera</taxon>
        <taxon>Hemiptera</taxon>
        <taxon>Sternorrhyncha</taxon>
        <taxon>Aleyrodoidea</taxon>
        <taxon>Aleyrodidae</taxon>
        <taxon>Aleyrodinae</taxon>
        <taxon>Bemisia</taxon>
    </lineage>
</organism>
<dbReference type="AlphaFoldDB" id="A0A9P0AKU2"/>
<reference evidence="9" key="1">
    <citation type="submission" date="2021-12" db="EMBL/GenBank/DDBJ databases">
        <authorList>
            <person name="King R."/>
        </authorList>
    </citation>
    <scope>NUCLEOTIDE SEQUENCE</scope>
</reference>
<accession>A0A9P0AKU2</accession>
<evidence type="ECO:0000256" key="7">
    <source>
        <dbReference type="ARBA" id="ARBA00023180"/>
    </source>
</evidence>
<evidence type="ECO:0000313" key="9">
    <source>
        <dbReference type="EMBL" id="CAH0394007.1"/>
    </source>
</evidence>
<proteinExistence type="inferred from homology"/>
<keyword evidence="8" id="KW-0812">Transmembrane</keyword>
<comment type="similarity">
    <text evidence="2">Belongs to the histidine acid phosphatase family.</text>
</comment>
<keyword evidence="7" id="KW-0325">Glycoprotein</keyword>
<name>A0A9P0AKU2_BEMTA</name>
<evidence type="ECO:0000256" key="3">
    <source>
        <dbReference type="ARBA" id="ARBA00012646"/>
    </source>
</evidence>
<dbReference type="PANTHER" id="PTHR11567:SF211">
    <property type="entry name" value="PROSTATIC ACID PHOSPHATASE"/>
    <property type="match status" value="1"/>
</dbReference>
<dbReference type="InterPro" id="IPR000560">
    <property type="entry name" value="His_Pase_clade-2"/>
</dbReference>
<dbReference type="InterPro" id="IPR050645">
    <property type="entry name" value="Histidine_acid_phosphatase"/>
</dbReference>
<dbReference type="PROSITE" id="PS00616">
    <property type="entry name" value="HIS_ACID_PHOSPHAT_1"/>
    <property type="match status" value="1"/>
</dbReference>
<gene>
    <name evidence="9" type="ORF">BEMITA_LOCUS12354</name>
</gene>
<keyword evidence="8" id="KW-0472">Membrane</keyword>
<dbReference type="Gene3D" id="3.40.50.1240">
    <property type="entry name" value="Phosphoglycerate mutase-like"/>
    <property type="match status" value="1"/>
</dbReference>
<feature type="transmembrane region" description="Helical" evidence="8">
    <location>
        <begin position="24"/>
        <end position="47"/>
    </location>
</feature>